<comment type="caution">
    <text evidence="1">The sequence shown here is derived from an EMBL/GenBank/DDBJ whole genome shotgun (WGS) entry which is preliminary data.</text>
</comment>
<organism evidence="1">
    <name type="scientific">gut metagenome</name>
    <dbReference type="NCBI Taxonomy" id="749906"/>
    <lineage>
        <taxon>unclassified sequences</taxon>
        <taxon>metagenomes</taxon>
        <taxon>organismal metagenomes</taxon>
    </lineage>
</organism>
<proteinExistence type="predicted"/>
<dbReference type="AlphaFoldDB" id="J9FRN8"/>
<dbReference type="EMBL" id="AMCI01004682">
    <property type="protein sequence ID" value="EJW97596.1"/>
    <property type="molecule type" value="Genomic_DNA"/>
</dbReference>
<sequence length="56" mass="6481">MAIFDSVAELIAYCKEESESLWETVMRSSARESGISEEESWNRMALRLHAMREADK</sequence>
<gene>
    <name evidence="1" type="ORF">EVA_14298</name>
</gene>
<reference evidence="1" key="1">
    <citation type="journal article" date="2012" name="PLoS ONE">
        <title>Gene sets for utilization of primary and secondary nutrition supplies in the distal gut of endangered iberian lynx.</title>
        <authorList>
            <person name="Alcaide M."/>
            <person name="Messina E."/>
            <person name="Richter M."/>
            <person name="Bargiela R."/>
            <person name="Peplies J."/>
            <person name="Huws S.A."/>
            <person name="Newbold C.J."/>
            <person name="Golyshin P.N."/>
            <person name="Simon M.A."/>
            <person name="Lopez G."/>
            <person name="Yakimov M.M."/>
            <person name="Ferrer M."/>
        </authorList>
    </citation>
    <scope>NUCLEOTIDE SEQUENCE</scope>
</reference>
<accession>J9FRN8</accession>
<feature type="non-terminal residue" evidence="1">
    <location>
        <position position="56"/>
    </location>
</feature>
<evidence type="ECO:0000313" key="1">
    <source>
        <dbReference type="EMBL" id="EJW97596.1"/>
    </source>
</evidence>
<name>J9FRN8_9ZZZZ</name>
<protein>
    <submittedName>
        <fullName evidence="1">Uncharacterized protein</fullName>
    </submittedName>
</protein>